<dbReference type="InterPro" id="IPR003526">
    <property type="entry name" value="MECDP_synthase"/>
</dbReference>
<evidence type="ECO:0000256" key="3">
    <source>
        <dbReference type="ARBA" id="ARBA00012579"/>
    </source>
</evidence>
<evidence type="ECO:0000313" key="11">
    <source>
        <dbReference type="Proteomes" id="UP000525298"/>
    </source>
</evidence>
<comment type="catalytic activity">
    <reaction evidence="1 7 8">
        <text>4-CDP-2-C-methyl-D-erythritol 2-phosphate = 2-C-methyl-D-erythritol 2,4-cyclic diphosphate + CMP</text>
        <dbReference type="Rhea" id="RHEA:23864"/>
        <dbReference type="ChEBI" id="CHEBI:57919"/>
        <dbReference type="ChEBI" id="CHEBI:58483"/>
        <dbReference type="ChEBI" id="CHEBI:60377"/>
        <dbReference type="EC" id="4.6.1.12"/>
    </reaction>
</comment>
<feature type="binding site" evidence="7">
    <location>
        <begin position="132"/>
        <end position="135"/>
    </location>
    <ligand>
        <name>4-CDP-2-C-methyl-D-erythritol 2-phosphate</name>
        <dbReference type="ChEBI" id="CHEBI:57919"/>
    </ligand>
</feature>
<name>A0A7W0C7S3_9BACT</name>
<evidence type="ECO:0000256" key="6">
    <source>
        <dbReference type="ARBA" id="ARBA00023239"/>
    </source>
</evidence>
<comment type="function">
    <text evidence="7">Involved in the biosynthesis of isopentenyl diphosphate (IPP) and dimethylallyl diphosphate (DMAPP), two major building blocks of isoprenoid compounds. Catalyzes the conversion of 4-diphosphocytidyl-2-C-methyl-D-erythritol 2-phosphate (CDP-ME2P) to 2-C-methyl-D-erythritol 2,4-cyclodiphosphate (ME-CPP) with a corresponding release of cytidine 5-monophosphate (CMP).</text>
</comment>
<dbReference type="Proteomes" id="UP000525298">
    <property type="component" value="Unassembled WGS sequence"/>
</dbReference>
<evidence type="ECO:0000256" key="7">
    <source>
        <dbReference type="HAMAP-Rule" id="MF_00107"/>
    </source>
</evidence>
<dbReference type="NCBIfam" id="TIGR00151">
    <property type="entry name" value="ispF"/>
    <property type="match status" value="1"/>
</dbReference>
<dbReference type="GO" id="GO:0046872">
    <property type="term" value="F:metal ion binding"/>
    <property type="evidence" value="ECO:0007669"/>
    <property type="project" value="UniProtKB-KW"/>
</dbReference>
<organism evidence="10 11">
    <name type="scientific">Desulfosalsimonas propionicica</name>
    <dbReference type="NCBI Taxonomy" id="332175"/>
    <lineage>
        <taxon>Bacteria</taxon>
        <taxon>Pseudomonadati</taxon>
        <taxon>Thermodesulfobacteriota</taxon>
        <taxon>Desulfobacteria</taxon>
        <taxon>Desulfobacterales</taxon>
        <taxon>Desulfosalsimonadaceae</taxon>
        <taxon>Desulfosalsimonas</taxon>
    </lineage>
</organism>
<evidence type="ECO:0000256" key="2">
    <source>
        <dbReference type="ARBA" id="ARBA00004709"/>
    </source>
</evidence>
<feature type="binding site" evidence="7">
    <location>
        <position position="142"/>
    </location>
    <ligand>
        <name>4-CDP-2-C-methyl-D-erythritol 2-phosphate</name>
        <dbReference type="ChEBI" id="CHEBI:57919"/>
    </ligand>
</feature>
<feature type="domain" description="2-C-methyl-D-erythritol 2,4-cyclodiphosphate synthase" evidence="9">
    <location>
        <begin position="1"/>
        <end position="154"/>
    </location>
</feature>
<keyword evidence="6 7" id="KW-0456">Lyase</keyword>
<dbReference type="Pfam" id="PF02542">
    <property type="entry name" value="YgbB"/>
    <property type="match status" value="1"/>
</dbReference>
<dbReference type="GO" id="GO:0019288">
    <property type="term" value="P:isopentenyl diphosphate biosynthetic process, methylerythritol 4-phosphate pathway"/>
    <property type="evidence" value="ECO:0007669"/>
    <property type="project" value="UniProtKB-UniRule"/>
</dbReference>
<dbReference type="GO" id="GO:0008685">
    <property type="term" value="F:2-C-methyl-D-erythritol 2,4-cyclodiphosphate synthase activity"/>
    <property type="evidence" value="ECO:0007669"/>
    <property type="project" value="UniProtKB-UniRule"/>
</dbReference>
<dbReference type="GO" id="GO:0016114">
    <property type="term" value="P:terpenoid biosynthetic process"/>
    <property type="evidence" value="ECO:0007669"/>
    <property type="project" value="InterPro"/>
</dbReference>
<gene>
    <name evidence="7" type="primary">ispF</name>
    <name evidence="10" type="ORF">HNR65_001036</name>
</gene>
<feature type="binding site" evidence="7">
    <location>
        <position position="42"/>
    </location>
    <ligand>
        <name>a divalent metal cation</name>
        <dbReference type="ChEBI" id="CHEBI:60240"/>
    </ligand>
</feature>
<dbReference type="PANTHER" id="PTHR43181">
    <property type="entry name" value="2-C-METHYL-D-ERYTHRITOL 2,4-CYCLODIPHOSPHATE SYNTHASE, CHLOROPLASTIC"/>
    <property type="match status" value="1"/>
</dbReference>
<dbReference type="EC" id="4.6.1.12" evidence="3 7"/>
<dbReference type="AlphaFoldDB" id="A0A7W0C7S3"/>
<comment type="subunit">
    <text evidence="7">Homotrimer.</text>
</comment>
<proteinExistence type="inferred from homology"/>
<dbReference type="Gene3D" id="3.30.1330.50">
    <property type="entry name" value="2-C-methyl-D-erythritol 2,4-cyclodiphosphate synthase"/>
    <property type="match status" value="1"/>
</dbReference>
<evidence type="ECO:0000259" key="9">
    <source>
        <dbReference type="Pfam" id="PF02542"/>
    </source>
</evidence>
<feature type="binding site" evidence="7">
    <location>
        <position position="10"/>
    </location>
    <ligand>
        <name>a divalent metal cation</name>
        <dbReference type="ChEBI" id="CHEBI:60240"/>
    </ligand>
</feature>
<dbReference type="HAMAP" id="MF_00107">
    <property type="entry name" value="IspF"/>
    <property type="match status" value="1"/>
</dbReference>
<evidence type="ECO:0000256" key="5">
    <source>
        <dbReference type="ARBA" id="ARBA00023229"/>
    </source>
</evidence>
<feature type="binding site" evidence="7">
    <location>
        <begin position="56"/>
        <end position="58"/>
    </location>
    <ligand>
        <name>4-CDP-2-C-methyl-D-erythritol 2-phosphate</name>
        <dbReference type="ChEBI" id="CHEBI:57919"/>
    </ligand>
</feature>
<dbReference type="InterPro" id="IPR020555">
    <property type="entry name" value="MECDP_synthase_CS"/>
</dbReference>
<dbReference type="PROSITE" id="PS01350">
    <property type="entry name" value="ISPF"/>
    <property type="match status" value="1"/>
</dbReference>
<evidence type="ECO:0000256" key="8">
    <source>
        <dbReference type="RuleBase" id="RU004395"/>
    </source>
</evidence>
<reference evidence="10 11" key="1">
    <citation type="submission" date="2020-07" db="EMBL/GenBank/DDBJ databases">
        <title>Genomic Encyclopedia of Type Strains, Phase IV (KMG-IV): sequencing the most valuable type-strain genomes for metagenomic binning, comparative biology and taxonomic classification.</title>
        <authorList>
            <person name="Goeker M."/>
        </authorList>
    </citation>
    <scope>NUCLEOTIDE SEQUENCE [LARGE SCALE GENOMIC DNA]</scope>
    <source>
        <strain evidence="10 11">DSM 17721</strain>
    </source>
</reference>
<feature type="binding site" evidence="7">
    <location>
        <begin position="8"/>
        <end position="10"/>
    </location>
    <ligand>
        <name>4-CDP-2-C-methyl-D-erythritol 2-phosphate</name>
        <dbReference type="ChEBI" id="CHEBI:57919"/>
    </ligand>
</feature>
<keyword evidence="11" id="KW-1185">Reference proteome</keyword>
<protein>
    <recommendedName>
        <fullName evidence="3 7">2-C-methyl-D-erythritol 2,4-cyclodiphosphate synthase</fullName>
        <shortName evidence="7">MECDP-synthase</shortName>
        <shortName evidence="7">MECPP-synthase</shortName>
        <shortName evidence="7">MECPS</shortName>
        <ecNumber evidence="3 7">4.6.1.12</ecNumber>
    </recommendedName>
</protein>
<dbReference type="InterPro" id="IPR036571">
    <property type="entry name" value="MECDP_synthase_sf"/>
</dbReference>
<comment type="caution">
    <text evidence="7">Lacks conserved residue(s) required for the propagation of feature annotation.</text>
</comment>
<dbReference type="SUPFAM" id="SSF69765">
    <property type="entry name" value="IpsF-like"/>
    <property type="match status" value="1"/>
</dbReference>
<dbReference type="UniPathway" id="UPA00056">
    <property type="reaction ID" value="UER00095"/>
</dbReference>
<dbReference type="PANTHER" id="PTHR43181:SF1">
    <property type="entry name" value="2-C-METHYL-D-ERYTHRITOL 2,4-CYCLODIPHOSPHATE SYNTHASE, CHLOROPLASTIC"/>
    <property type="match status" value="1"/>
</dbReference>
<dbReference type="FunFam" id="3.30.1330.50:FF:000003">
    <property type="entry name" value="2-C-methyl-D-erythritol 2,4-cyclodiphosphate synthase"/>
    <property type="match status" value="1"/>
</dbReference>
<comment type="similarity">
    <text evidence="7 8">Belongs to the IspF family.</text>
</comment>
<accession>A0A7W0C7S3</accession>
<dbReference type="EMBL" id="JACDUS010000002">
    <property type="protein sequence ID" value="MBA2880718.1"/>
    <property type="molecule type" value="Genomic_DNA"/>
</dbReference>
<evidence type="ECO:0000256" key="1">
    <source>
        <dbReference type="ARBA" id="ARBA00000200"/>
    </source>
</evidence>
<feature type="binding site" evidence="7">
    <location>
        <position position="8"/>
    </location>
    <ligand>
        <name>a divalent metal cation</name>
        <dbReference type="ChEBI" id="CHEBI:60240"/>
    </ligand>
</feature>
<dbReference type="CDD" id="cd00554">
    <property type="entry name" value="MECDP_synthase"/>
    <property type="match status" value="1"/>
</dbReference>
<evidence type="ECO:0000256" key="4">
    <source>
        <dbReference type="ARBA" id="ARBA00022723"/>
    </source>
</evidence>
<comment type="cofactor">
    <cofactor evidence="7">
        <name>a divalent metal cation</name>
        <dbReference type="ChEBI" id="CHEBI:60240"/>
    </cofactor>
    <text evidence="7">Binds 1 divalent metal cation per subunit.</text>
</comment>
<feature type="site" description="Transition state stabilizer" evidence="7">
    <location>
        <position position="133"/>
    </location>
</feature>
<keyword evidence="4 7" id="KW-0479">Metal-binding</keyword>
<feature type="binding site" evidence="7">
    <location>
        <begin position="34"/>
        <end position="35"/>
    </location>
    <ligand>
        <name>4-CDP-2-C-methyl-D-erythritol 2-phosphate</name>
        <dbReference type="ChEBI" id="CHEBI:57919"/>
    </ligand>
</feature>
<evidence type="ECO:0000313" key="10">
    <source>
        <dbReference type="EMBL" id="MBA2880718.1"/>
    </source>
</evidence>
<keyword evidence="5 7" id="KW-0414">Isoprene biosynthesis</keyword>
<dbReference type="RefSeq" id="WP_181550378.1">
    <property type="nucleotide sequence ID" value="NZ_JACDUS010000002.1"/>
</dbReference>
<feature type="site" description="Transition state stabilizer" evidence="7">
    <location>
        <position position="34"/>
    </location>
</feature>
<comment type="caution">
    <text evidence="10">The sequence shown here is derived from an EMBL/GenBank/DDBJ whole genome shotgun (WGS) entry which is preliminary data.</text>
</comment>
<sequence>MRVGVGYDIHQLAAGRRLVLGGVKISHDKGLVGHSDADVLVHSACDAIFGAAGLGDIGQHFPDTDPAYKDISSMVLLKQTWQKARVKCPTIGNIDATIFAQQPKLAGYTREMATRIAEVLEIEPERVNIKATTTEKLGIIGREAAIAAMCVVLLE</sequence>
<comment type="pathway">
    <text evidence="2 7">Isoprenoid biosynthesis; isopentenyl diphosphate biosynthesis via DXP pathway; isopentenyl diphosphate from 1-deoxy-D-xylulose 5-phosphate: step 4/6.</text>
</comment>
<feature type="binding site" evidence="7">
    <location>
        <begin position="61"/>
        <end position="65"/>
    </location>
    <ligand>
        <name>4-CDP-2-C-methyl-D-erythritol 2-phosphate</name>
        <dbReference type="ChEBI" id="CHEBI:57919"/>
    </ligand>
</feature>